<dbReference type="OrthoDB" id="4510849at2759"/>
<keyword evidence="4" id="KW-1185">Reference proteome</keyword>
<dbReference type="STRING" id="1450539.A0A318Z900"/>
<feature type="chain" id="PRO_5016427851" description="Apple domain-containing protein" evidence="2">
    <location>
        <begin position="21"/>
        <end position="307"/>
    </location>
</feature>
<gene>
    <name evidence="3" type="ORF">BP01DRAFT_384139</name>
</gene>
<evidence type="ECO:0000313" key="3">
    <source>
        <dbReference type="EMBL" id="PYH43756.1"/>
    </source>
</evidence>
<feature type="compositionally biased region" description="Low complexity" evidence="1">
    <location>
        <begin position="219"/>
        <end position="271"/>
    </location>
</feature>
<dbReference type="RefSeq" id="XP_025429738.1">
    <property type="nucleotide sequence ID" value="XM_025577481.1"/>
</dbReference>
<dbReference type="EMBL" id="KZ821241">
    <property type="protein sequence ID" value="PYH43756.1"/>
    <property type="molecule type" value="Genomic_DNA"/>
</dbReference>
<feature type="signal peptide" evidence="2">
    <location>
        <begin position="1"/>
        <end position="20"/>
    </location>
</feature>
<organism evidence="3 4">
    <name type="scientific">Aspergillus saccharolyticus JOP 1030-1</name>
    <dbReference type="NCBI Taxonomy" id="1450539"/>
    <lineage>
        <taxon>Eukaryota</taxon>
        <taxon>Fungi</taxon>
        <taxon>Dikarya</taxon>
        <taxon>Ascomycota</taxon>
        <taxon>Pezizomycotina</taxon>
        <taxon>Eurotiomycetes</taxon>
        <taxon>Eurotiomycetidae</taxon>
        <taxon>Eurotiales</taxon>
        <taxon>Aspergillaceae</taxon>
        <taxon>Aspergillus</taxon>
        <taxon>Aspergillus subgen. Circumdati</taxon>
    </lineage>
</organism>
<feature type="region of interest" description="Disordered" evidence="1">
    <location>
        <begin position="215"/>
        <end position="285"/>
    </location>
</feature>
<name>A0A318Z900_9EURO</name>
<reference evidence="3 4" key="1">
    <citation type="submission" date="2016-12" db="EMBL/GenBank/DDBJ databases">
        <title>The genomes of Aspergillus section Nigri reveals drivers in fungal speciation.</title>
        <authorList>
            <consortium name="DOE Joint Genome Institute"/>
            <person name="Vesth T.C."/>
            <person name="Nybo J."/>
            <person name="Theobald S."/>
            <person name="Brandl J."/>
            <person name="Frisvad J.C."/>
            <person name="Nielsen K.F."/>
            <person name="Lyhne E.K."/>
            <person name="Kogle M.E."/>
            <person name="Kuo A."/>
            <person name="Riley R."/>
            <person name="Clum A."/>
            <person name="Nolan M."/>
            <person name="Lipzen A."/>
            <person name="Salamov A."/>
            <person name="Henrissat B."/>
            <person name="Wiebenga A."/>
            <person name="De Vries R.P."/>
            <person name="Grigoriev I.V."/>
            <person name="Mortensen U.H."/>
            <person name="Andersen M.R."/>
            <person name="Baker S.E."/>
        </authorList>
    </citation>
    <scope>NUCLEOTIDE SEQUENCE [LARGE SCALE GENOMIC DNA]</scope>
    <source>
        <strain evidence="3 4">JOP 1030-1</strain>
    </source>
</reference>
<evidence type="ECO:0000256" key="1">
    <source>
        <dbReference type="SAM" id="MobiDB-lite"/>
    </source>
</evidence>
<evidence type="ECO:0008006" key="5">
    <source>
        <dbReference type="Google" id="ProtNLM"/>
    </source>
</evidence>
<protein>
    <recommendedName>
        <fullName evidence="5">Apple domain-containing protein</fullName>
    </recommendedName>
</protein>
<keyword evidence="2" id="KW-0732">Signal</keyword>
<accession>A0A318Z900</accession>
<evidence type="ECO:0000256" key="2">
    <source>
        <dbReference type="SAM" id="SignalP"/>
    </source>
</evidence>
<proteinExistence type="predicted"/>
<dbReference type="Proteomes" id="UP000248349">
    <property type="component" value="Unassembled WGS sequence"/>
</dbReference>
<dbReference type="GeneID" id="37078710"/>
<dbReference type="AlphaFoldDB" id="A0A318Z900"/>
<evidence type="ECO:0000313" key="4">
    <source>
        <dbReference type="Proteomes" id="UP000248349"/>
    </source>
</evidence>
<sequence>MKSMKSGLLLISALAPASLAATIALPAASAAAESLATITSTYPTVVTSVIASTSAVVTTNVVCATGTASLGSGNSCSDYAWSSAGYYYREMCDGSSISGATTRAAMNVYSRQANINGCEVYCRIFNGMCNAVNYYPALSSCQYLWATGASVVSASGYQAISSYPTNPCTETGTTVETDYLTDSFGASRSSAAASSLFSQQLSSLTPLIQSSSTPIVQQPSTASSPPVRVSSSVPPVQSSASAASLPPSSRSAQPSLIPSAGSSSAVTVTSAPHTTEPPVPGEVDDDVVTSTVQATVTVTVLGSCAIE</sequence>